<reference evidence="1" key="1">
    <citation type="submission" date="2018-02" db="EMBL/GenBank/DDBJ databases">
        <title>The genomes of Aspergillus section Nigri reveals drivers in fungal speciation.</title>
        <authorList>
            <consortium name="DOE Joint Genome Institute"/>
            <person name="Vesth T.C."/>
            <person name="Nybo J."/>
            <person name="Theobald S."/>
            <person name="Brandl J."/>
            <person name="Frisvad J.C."/>
            <person name="Nielsen K.F."/>
            <person name="Lyhne E.K."/>
            <person name="Kogle M.E."/>
            <person name="Kuo A."/>
            <person name="Riley R."/>
            <person name="Clum A."/>
            <person name="Nolan M."/>
            <person name="Lipzen A."/>
            <person name="Salamov A."/>
            <person name="Henrissat B."/>
            <person name="Wiebenga A."/>
            <person name="De vries R.P."/>
            <person name="Grigoriev I.V."/>
            <person name="Mortensen U.H."/>
            <person name="Andersen M.R."/>
            <person name="Baker S.E."/>
        </authorList>
    </citation>
    <scope>NUCLEOTIDE SEQUENCE</scope>
    <source>
        <strain evidence="1">CBS 121060</strain>
    </source>
</reference>
<dbReference type="Proteomes" id="UP000249661">
    <property type="component" value="Unassembled WGS sequence"/>
</dbReference>
<sequence>MSSTTVLLDQNLFTLSYDSLSDVEKTRMSYLRARSITRYYGFAPNDILHLTPKFWAFHRDDICAFDISAFSLITIQCNLVAGSLAAYSEYQDLVKRVLSFDVQGQYMLTELGHGLDAKHIETTATLLSDGSFDLHTPHLHAAK</sequence>
<gene>
    <name evidence="1" type="ORF">BO66DRAFT_314420</name>
</gene>
<accession>A0ACD1HK91</accession>
<keyword evidence="2" id="KW-1185">Reference proteome</keyword>
<name>A0ACD1HK91_9EURO</name>
<organism evidence="1 2">
    <name type="scientific">Aspergillus aculeatinus CBS 121060</name>
    <dbReference type="NCBI Taxonomy" id="1448322"/>
    <lineage>
        <taxon>Eukaryota</taxon>
        <taxon>Fungi</taxon>
        <taxon>Dikarya</taxon>
        <taxon>Ascomycota</taxon>
        <taxon>Pezizomycotina</taxon>
        <taxon>Eurotiomycetes</taxon>
        <taxon>Eurotiomycetidae</taxon>
        <taxon>Eurotiales</taxon>
        <taxon>Aspergillaceae</taxon>
        <taxon>Aspergillus</taxon>
        <taxon>Aspergillus subgen. Circumdati</taxon>
    </lineage>
</organism>
<dbReference type="EMBL" id="KZ824937">
    <property type="protein sequence ID" value="RAH74039.1"/>
    <property type="molecule type" value="Genomic_DNA"/>
</dbReference>
<evidence type="ECO:0000313" key="1">
    <source>
        <dbReference type="EMBL" id="RAH74039.1"/>
    </source>
</evidence>
<proteinExistence type="predicted"/>
<evidence type="ECO:0000313" key="2">
    <source>
        <dbReference type="Proteomes" id="UP000249661"/>
    </source>
</evidence>
<protein>
    <submittedName>
        <fullName evidence="1">Uncharacterized protein</fullName>
    </submittedName>
</protein>